<dbReference type="InterPro" id="IPR035994">
    <property type="entry name" value="Nucleoside_phosphorylase_sf"/>
</dbReference>
<sequence>MGPIASAHAAATLLAEYRPRLLVMTGICGGFSKEVSIGDLVIADKSWDWQAGKWTEDGELAPSADPRDGAAELVAYAQTIGDAVNHAHERFTGQGKPVNAPKLVKGPMVTGSAVVASQNIQEVFKGQHRKMAGIDMECYGMYYAVSNHAGASVRTLCIKAVSDLADRAKADDHQQYCSYISAAAMLEVVSLYFRNLRA</sequence>
<dbReference type="GO" id="GO:0009116">
    <property type="term" value="P:nucleoside metabolic process"/>
    <property type="evidence" value="ECO:0007669"/>
    <property type="project" value="InterPro"/>
</dbReference>
<dbReference type="EMBL" id="PPTF01000010">
    <property type="protein sequence ID" value="POB00315.1"/>
    <property type="molecule type" value="Genomic_DNA"/>
</dbReference>
<comment type="caution">
    <text evidence="2">The sequence shown here is derived from an EMBL/GenBank/DDBJ whole genome shotgun (WGS) entry which is preliminary data.</text>
</comment>
<dbReference type="SUPFAM" id="SSF53167">
    <property type="entry name" value="Purine and uridine phosphorylases"/>
    <property type="match status" value="1"/>
</dbReference>
<dbReference type="AlphaFoldDB" id="A0A2K4MT96"/>
<feature type="domain" description="Nucleoside phosphorylase" evidence="1">
    <location>
        <begin position="1"/>
        <end position="185"/>
    </location>
</feature>
<proteinExistence type="predicted"/>
<gene>
    <name evidence="2" type="ORF">C2134_02645</name>
</gene>
<organism evidence="2 3">
    <name type="scientific">Chromobacterium sinusclupearum</name>
    <dbReference type="NCBI Taxonomy" id="2077146"/>
    <lineage>
        <taxon>Bacteria</taxon>
        <taxon>Pseudomonadati</taxon>
        <taxon>Pseudomonadota</taxon>
        <taxon>Betaproteobacteria</taxon>
        <taxon>Neisseriales</taxon>
        <taxon>Chromobacteriaceae</taxon>
        <taxon>Chromobacterium</taxon>
    </lineage>
</organism>
<dbReference type="GO" id="GO:0008782">
    <property type="term" value="F:adenosylhomocysteine nucleosidase activity"/>
    <property type="evidence" value="ECO:0007669"/>
    <property type="project" value="TreeGrafter"/>
</dbReference>
<dbReference type="PANTHER" id="PTHR46832">
    <property type="entry name" value="5'-METHYLTHIOADENOSINE/S-ADENOSYLHOMOCYSTEINE NUCLEOSIDASE"/>
    <property type="match status" value="1"/>
</dbReference>
<evidence type="ECO:0000313" key="3">
    <source>
        <dbReference type="Proteomes" id="UP000236416"/>
    </source>
</evidence>
<reference evidence="2 3" key="1">
    <citation type="submission" date="2018-01" db="EMBL/GenBank/DDBJ databases">
        <title>Genomic Sequence of Chromobacterium MWU13-2610 from wild cranberry bogs within the Cape Cod National Seashore.</title>
        <authorList>
            <person name="O'Hara-Hanley K."/>
            <person name="Soby S."/>
            <person name="Harrison A."/>
        </authorList>
    </citation>
    <scope>NUCLEOTIDE SEQUENCE [LARGE SCALE GENOMIC DNA]</scope>
    <source>
        <strain evidence="2 3">MWU13-2610</strain>
    </source>
</reference>
<dbReference type="GO" id="GO:0005829">
    <property type="term" value="C:cytosol"/>
    <property type="evidence" value="ECO:0007669"/>
    <property type="project" value="TreeGrafter"/>
</dbReference>
<dbReference type="Proteomes" id="UP000236416">
    <property type="component" value="Unassembled WGS sequence"/>
</dbReference>
<dbReference type="InterPro" id="IPR000845">
    <property type="entry name" value="Nucleoside_phosphorylase_d"/>
</dbReference>
<evidence type="ECO:0000259" key="1">
    <source>
        <dbReference type="Pfam" id="PF01048"/>
    </source>
</evidence>
<protein>
    <recommendedName>
        <fullName evidence="1">Nucleoside phosphorylase domain-containing protein</fullName>
    </recommendedName>
</protein>
<name>A0A2K4MT96_9NEIS</name>
<dbReference type="GO" id="GO:0008930">
    <property type="term" value="F:methylthioadenosine nucleosidase activity"/>
    <property type="evidence" value="ECO:0007669"/>
    <property type="project" value="TreeGrafter"/>
</dbReference>
<accession>A0A2K4MT96</accession>
<dbReference type="GO" id="GO:0019284">
    <property type="term" value="P:L-methionine salvage from S-adenosylmethionine"/>
    <property type="evidence" value="ECO:0007669"/>
    <property type="project" value="TreeGrafter"/>
</dbReference>
<keyword evidence="3" id="KW-1185">Reference proteome</keyword>
<evidence type="ECO:0000313" key="2">
    <source>
        <dbReference type="EMBL" id="POB00315.1"/>
    </source>
</evidence>
<dbReference type="Gene3D" id="3.40.50.1580">
    <property type="entry name" value="Nucleoside phosphorylase domain"/>
    <property type="match status" value="1"/>
</dbReference>
<dbReference type="Pfam" id="PF01048">
    <property type="entry name" value="PNP_UDP_1"/>
    <property type="match status" value="1"/>
</dbReference>
<dbReference type="PANTHER" id="PTHR46832:SF1">
    <property type="entry name" value="5'-METHYLTHIOADENOSINE_S-ADENOSYLHOMOCYSTEINE NUCLEOSIDASE"/>
    <property type="match status" value="1"/>
</dbReference>